<dbReference type="Proteomes" id="UP000540412">
    <property type="component" value="Unassembled WGS sequence"/>
</dbReference>
<proteinExistence type="predicted"/>
<evidence type="ECO:0000259" key="1">
    <source>
        <dbReference type="PROSITE" id="PS51186"/>
    </source>
</evidence>
<dbReference type="PANTHER" id="PTHR43610:SF1">
    <property type="entry name" value="N-ACETYLTRANSFERASE DOMAIN-CONTAINING PROTEIN"/>
    <property type="match status" value="1"/>
</dbReference>
<sequence length="206" mass="23293">MTTTTAAATDWHRAATLTGTRVSLEPLTAEHAPDLLAIADDQVFRHLSIPRPRDRDEADAMVRSILDSRAAGSRVCWILRDIREGRPGPVAGTTSYYEISPGNRCVAIGFTWLGRQWWRTGLNLESKALLLRRAFDDLGAVRVVWHTDIRNIRAQRAIESLGAEREGLLRKHKRRPDGSWRDTVQYAMIDDDWPAVAADLTRRLGW</sequence>
<organism evidence="2 3">
    <name type="scientific">Nocardia transvalensis</name>
    <dbReference type="NCBI Taxonomy" id="37333"/>
    <lineage>
        <taxon>Bacteria</taxon>
        <taxon>Bacillati</taxon>
        <taxon>Actinomycetota</taxon>
        <taxon>Actinomycetes</taxon>
        <taxon>Mycobacteriales</taxon>
        <taxon>Nocardiaceae</taxon>
        <taxon>Nocardia</taxon>
    </lineage>
</organism>
<dbReference type="PROSITE" id="PS51186">
    <property type="entry name" value="GNAT"/>
    <property type="match status" value="1"/>
</dbReference>
<dbReference type="Gene3D" id="3.40.630.30">
    <property type="match status" value="1"/>
</dbReference>
<reference evidence="2 3" key="1">
    <citation type="submission" date="2020-08" db="EMBL/GenBank/DDBJ databases">
        <title>Sequencing the genomes of 1000 actinobacteria strains.</title>
        <authorList>
            <person name="Klenk H.-P."/>
        </authorList>
    </citation>
    <scope>NUCLEOTIDE SEQUENCE [LARGE SCALE GENOMIC DNA]</scope>
    <source>
        <strain evidence="2 3">DSM 43582</strain>
    </source>
</reference>
<gene>
    <name evidence="2" type="ORF">BJY24_006340</name>
</gene>
<dbReference type="GO" id="GO:0016747">
    <property type="term" value="F:acyltransferase activity, transferring groups other than amino-acyl groups"/>
    <property type="evidence" value="ECO:0007669"/>
    <property type="project" value="InterPro"/>
</dbReference>
<dbReference type="PANTHER" id="PTHR43610">
    <property type="entry name" value="BLL6696 PROTEIN"/>
    <property type="match status" value="1"/>
</dbReference>
<accession>A0A7W9PKL7</accession>
<dbReference type="AlphaFoldDB" id="A0A7W9PKL7"/>
<protein>
    <submittedName>
        <fullName evidence="2">RimJ/RimL family protein N-acetyltransferase</fullName>
    </submittedName>
</protein>
<dbReference type="EMBL" id="JACHIT010000002">
    <property type="protein sequence ID" value="MBB5917428.1"/>
    <property type="molecule type" value="Genomic_DNA"/>
</dbReference>
<name>A0A7W9PKL7_9NOCA</name>
<keyword evidence="2" id="KW-0808">Transferase</keyword>
<dbReference type="RefSeq" id="WP_040749889.1">
    <property type="nucleotide sequence ID" value="NZ_JACHIT010000002.1"/>
</dbReference>
<dbReference type="Pfam" id="PF13302">
    <property type="entry name" value="Acetyltransf_3"/>
    <property type="match status" value="1"/>
</dbReference>
<dbReference type="InterPro" id="IPR016181">
    <property type="entry name" value="Acyl_CoA_acyltransferase"/>
</dbReference>
<evidence type="ECO:0000313" key="2">
    <source>
        <dbReference type="EMBL" id="MBB5917428.1"/>
    </source>
</evidence>
<dbReference type="InterPro" id="IPR000182">
    <property type="entry name" value="GNAT_dom"/>
</dbReference>
<dbReference type="SUPFAM" id="SSF55729">
    <property type="entry name" value="Acyl-CoA N-acyltransferases (Nat)"/>
    <property type="match status" value="1"/>
</dbReference>
<keyword evidence="3" id="KW-1185">Reference proteome</keyword>
<evidence type="ECO:0000313" key="3">
    <source>
        <dbReference type="Proteomes" id="UP000540412"/>
    </source>
</evidence>
<feature type="domain" description="N-acetyltransferase" evidence="1">
    <location>
        <begin position="22"/>
        <end position="185"/>
    </location>
</feature>
<comment type="caution">
    <text evidence="2">The sequence shown here is derived from an EMBL/GenBank/DDBJ whole genome shotgun (WGS) entry which is preliminary data.</text>
</comment>